<protein>
    <recommendedName>
        <fullName evidence="4">PE-PPE domain-containing protein</fullName>
    </recommendedName>
</protein>
<dbReference type="SUPFAM" id="SSF53474">
    <property type="entry name" value="alpha/beta-Hydrolases"/>
    <property type="match status" value="1"/>
</dbReference>
<gene>
    <name evidence="2" type="ORF">D6T63_14410</name>
</gene>
<organism evidence="2 3">
    <name type="scientific">Arthrobacter cheniae</name>
    <dbReference type="NCBI Taxonomy" id="1258888"/>
    <lineage>
        <taxon>Bacteria</taxon>
        <taxon>Bacillati</taxon>
        <taxon>Actinomycetota</taxon>
        <taxon>Actinomycetes</taxon>
        <taxon>Micrococcales</taxon>
        <taxon>Micrococcaceae</taxon>
        <taxon>Arthrobacter</taxon>
    </lineage>
</organism>
<sequence>MTDRLRPERPDDGSMDIRGGVGGIRFQWDELDHAARVLALLSADTADVATALGHLDADVAELPWRIMHLRPTGGVAGPYYQAARAQLGSAWSSAAENGRLLATTEERLRVSLRAYRLADTAAVAATEAARSGTGATARALARGAMIGGALQVGPIDLRGASFGAGGSHTSGAGSSFGAVVAFDGTVEGVVKRVAAVEAEGAGTFEVLRLGTDADPVYMVVLPGTQTRLVDGVAGSNPFDAGGVAEALAEDSRYTEAAVLEALAQAGARQGDALMLAGYSQGGMHAVNLAGSGGLGGQYDVQLVLTVGSPTGWQKTNSGEYLHLEHAADAVPGLDSSPNGDDRHRTTVTLTHPVPPLGQAADGSPEPWGLGPAHKLKNYAEGARLVDASSAPSLVLATALLATAGARGTAHRSTFTAVRRVHPKVKPGPGATPPPAGAGLGYGHDFDR</sequence>
<comment type="caution">
    <text evidence="2">The sequence shown here is derived from an EMBL/GenBank/DDBJ whole genome shotgun (WGS) entry which is preliminary data.</text>
</comment>
<keyword evidence="3" id="KW-1185">Reference proteome</keyword>
<evidence type="ECO:0008006" key="4">
    <source>
        <dbReference type="Google" id="ProtNLM"/>
    </source>
</evidence>
<evidence type="ECO:0000313" key="3">
    <source>
        <dbReference type="Proteomes" id="UP000272560"/>
    </source>
</evidence>
<feature type="region of interest" description="Disordered" evidence="1">
    <location>
        <begin position="423"/>
        <end position="447"/>
    </location>
</feature>
<dbReference type="RefSeq" id="WP_120149756.1">
    <property type="nucleotide sequence ID" value="NZ_QZVT01000008.1"/>
</dbReference>
<reference evidence="2 3" key="1">
    <citation type="submission" date="2018-09" db="EMBL/GenBank/DDBJ databases">
        <title>Novel species of Arthrobacter.</title>
        <authorList>
            <person name="Liu Q."/>
            <person name="Xin Y.-H."/>
        </authorList>
    </citation>
    <scope>NUCLEOTIDE SEQUENCE [LARGE SCALE GENOMIC DNA]</scope>
    <source>
        <strain evidence="2 3">Hz2</strain>
    </source>
</reference>
<dbReference type="OrthoDB" id="5095936at2"/>
<accession>A0A3A5MB56</accession>
<evidence type="ECO:0000313" key="2">
    <source>
        <dbReference type="EMBL" id="RJT77740.1"/>
    </source>
</evidence>
<name>A0A3A5MB56_9MICC</name>
<dbReference type="AlphaFoldDB" id="A0A3A5MB56"/>
<proteinExistence type="predicted"/>
<dbReference type="Proteomes" id="UP000272560">
    <property type="component" value="Unassembled WGS sequence"/>
</dbReference>
<dbReference type="EMBL" id="QZVT01000008">
    <property type="protein sequence ID" value="RJT77740.1"/>
    <property type="molecule type" value="Genomic_DNA"/>
</dbReference>
<evidence type="ECO:0000256" key="1">
    <source>
        <dbReference type="SAM" id="MobiDB-lite"/>
    </source>
</evidence>
<dbReference type="InterPro" id="IPR029058">
    <property type="entry name" value="AB_hydrolase_fold"/>
</dbReference>